<sequence length="62" mass="6520">MISALAMVPFSINGLGLREWSYITLFAPFGVGAAPSLAVSLIFFLVVMAVSLAGGVLYVLEK</sequence>
<reference evidence="2 3" key="1">
    <citation type="submission" date="2016-08" db="EMBL/GenBank/DDBJ databases">
        <title>Genome-based comparison of Moorella thermoacetic strains.</title>
        <authorList>
            <person name="Poehlein A."/>
            <person name="Bengelsdorf F.R."/>
            <person name="Esser C."/>
            <person name="Duerre P."/>
            <person name="Daniel R."/>
        </authorList>
    </citation>
    <scope>NUCLEOTIDE SEQUENCE [LARGE SCALE GENOMIC DNA]</scope>
    <source>
        <strain evidence="2 3">DSM 21394</strain>
    </source>
</reference>
<dbReference type="AlphaFoldDB" id="A0A1J5PAZ1"/>
<protein>
    <submittedName>
        <fullName evidence="2">Uncharacterized protein</fullName>
    </submittedName>
</protein>
<dbReference type="PANTHER" id="PTHR40277:SF1">
    <property type="entry name" value="BLL5419 PROTEIN"/>
    <property type="match status" value="1"/>
</dbReference>
<dbReference type="OrthoDB" id="5470260at2"/>
<proteinExistence type="predicted"/>
<gene>
    <name evidence="2" type="ORF">MOTE_04780</name>
</gene>
<accession>A0A1J5PAZ1</accession>
<keyword evidence="1" id="KW-1133">Transmembrane helix</keyword>
<dbReference type="Proteomes" id="UP000182811">
    <property type="component" value="Unassembled WGS sequence"/>
</dbReference>
<keyword evidence="1" id="KW-0812">Transmembrane</keyword>
<evidence type="ECO:0000313" key="2">
    <source>
        <dbReference type="EMBL" id="OIQ60949.1"/>
    </source>
</evidence>
<organism evidence="2 3">
    <name type="scientific">Neomoorella thermoacetica</name>
    <name type="common">Clostridium thermoaceticum</name>
    <dbReference type="NCBI Taxonomy" id="1525"/>
    <lineage>
        <taxon>Bacteria</taxon>
        <taxon>Bacillati</taxon>
        <taxon>Bacillota</taxon>
        <taxon>Clostridia</taxon>
        <taxon>Neomoorellales</taxon>
        <taxon>Neomoorellaceae</taxon>
        <taxon>Neomoorella</taxon>
    </lineage>
</organism>
<feature type="transmembrane region" description="Helical" evidence="1">
    <location>
        <begin position="37"/>
        <end position="60"/>
    </location>
</feature>
<evidence type="ECO:0000256" key="1">
    <source>
        <dbReference type="SAM" id="Phobius"/>
    </source>
</evidence>
<evidence type="ECO:0000313" key="3">
    <source>
        <dbReference type="Proteomes" id="UP000182811"/>
    </source>
</evidence>
<dbReference type="PANTHER" id="PTHR40277">
    <property type="entry name" value="BLL5419 PROTEIN"/>
    <property type="match status" value="1"/>
</dbReference>
<name>A0A1J5PAZ1_NEOTH</name>
<keyword evidence="1" id="KW-0472">Membrane</keyword>
<comment type="caution">
    <text evidence="2">The sequence shown here is derived from an EMBL/GenBank/DDBJ whole genome shotgun (WGS) entry which is preliminary data.</text>
</comment>
<dbReference type="EMBL" id="MDDC01000003">
    <property type="protein sequence ID" value="OIQ60949.1"/>
    <property type="molecule type" value="Genomic_DNA"/>
</dbReference>